<protein>
    <submittedName>
        <fullName evidence="2">Uncharacterized protein</fullName>
    </submittedName>
</protein>
<feature type="compositionally biased region" description="Polar residues" evidence="1">
    <location>
        <begin position="138"/>
        <end position="153"/>
    </location>
</feature>
<sequence>MRTALPPRRLGEGEFSQHHRHCICSWQRGKGLLREQLEFHHDKVERGVRSQYVSPHPDSGVGGGNPLTSMAITEGVGGTIDVDRLAAWHRARGNAGIHRTVPGTAAFTPSDTLSVFLLHSLRPQAVAGDRDGLKRATEQSLALQPATRTQQPPASALLQRCGGHSLPLVSKRTQ</sequence>
<comment type="caution">
    <text evidence="2">The sequence shown here is derived from an EMBL/GenBank/DDBJ whole genome shotgun (WGS) entry which is preliminary data.</text>
</comment>
<accession>A0AAD7WP77</accession>
<evidence type="ECO:0000313" key="2">
    <source>
        <dbReference type="EMBL" id="KAJ8404336.1"/>
    </source>
</evidence>
<evidence type="ECO:0000256" key="1">
    <source>
        <dbReference type="SAM" id="MobiDB-lite"/>
    </source>
</evidence>
<reference evidence="2" key="1">
    <citation type="journal article" date="2023" name="Science">
        <title>Genome structures resolve the early diversification of teleost fishes.</title>
        <authorList>
            <person name="Parey E."/>
            <person name="Louis A."/>
            <person name="Montfort J."/>
            <person name="Bouchez O."/>
            <person name="Roques C."/>
            <person name="Iampietro C."/>
            <person name="Lluch J."/>
            <person name="Castinel A."/>
            <person name="Donnadieu C."/>
            <person name="Desvignes T."/>
            <person name="Floi Bucao C."/>
            <person name="Jouanno E."/>
            <person name="Wen M."/>
            <person name="Mejri S."/>
            <person name="Dirks R."/>
            <person name="Jansen H."/>
            <person name="Henkel C."/>
            <person name="Chen W.J."/>
            <person name="Zahm M."/>
            <person name="Cabau C."/>
            <person name="Klopp C."/>
            <person name="Thompson A.W."/>
            <person name="Robinson-Rechavi M."/>
            <person name="Braasch I."/>
            <person name="Lecointre G."/>
            <person name="Bobe J."/>
            <person name="Postlethwait J.H."/>
            <person name="Berthelot C."/>
            <person name="Roest Crollius H."/>
            <person name="Guiguen Y."/>
        </authorList>
    </citation>
    <scope>NUCLEOTIDE SEQUENCE</scope>
    <source>
        <strain evidence="2">NC1722</strain>
    </source>
</reference>
<feature type="region of interest" description="Disordered" evidence="1">
    <location>
        <begin position="129"/>
        <end position="174"/>
    </location>
</feature>
<proteinExistence type="predicted"/>
<organism evidence="2 3">
    <name type="scientific">Aldrovandia affinis</name>
    <dbReference type="NCBI Taxonomy" id="143900"/>
    <lineage>
        <taxon>Eukaryota</taxon>
        <taxon>Metazoa</taxon>
        <taxon>Chordata</taxon>
        <taxon>Craniata</taxon>
        <taxon>Vertebrata</taxon>
        <taxon>Euteleostomi</taxon>
        <taxon>Actinopterygii</taxon>
        <taxon>Neopterygii</taxon>
        <taxon>Teleostei</taxon>
        <taxon>Notacanthiformes</taxon>
        <taxon>Halosauridae</taxon>
        <taxon>Aldrovandia</taxon>
    </lineage>
</organism>
<dbReference type="Proteomes" id="UP001221898">
    <property type="component" value="Unassembled WGS sequence"/>
</dbReference>
<evidence type="ECO:0000313" key="3">
    <source>
        <dbReference type="Proteomes" id="UP001221898"/>
    </source>
</evidence>
<dbReference type="AlphaFoldDB" id="A0AAD7WP77"/>
<dbReference type="EMBL" id="JAINUG010000054">
    <property type="protein sequence ID" value="KAJ8404336.1"/>
    <property type="molecule type" value="Genomic_DNA"/>
</dbReference>
<gene>
    <name evidence="2" type="ORF">AAFF_G00341090</name>
</gene>
<name>A0AAD7WP77_9TELE</name>
<keyword evidence="3" id="KW-1185">Reference proteome</keyword>